<dbReference type="InterPro" id="IPR004869">
    <property type="entry name" value="MMPL_dom"/>
</dbReference>
<dbReference type="SUPFAM" id="SSF82866">
    <property type="entry name" value="Multidrug efflux transporter AcrB transmembrane domain"/>
    <property type="match status" value="2"/>
</dbReference>
<reference evidence="9" key="1">
    <citation type="submission" date="2021-05" db="EMBL/GenBank/DDBJ databases">
        <title>Genomic insights into ecological role and evolution of a novel Thermoplasmata order Candidatus Sysuiplasmatales.</title>
        <authorList>
            <person name="Yuan Y."/>
        </authorList>
    </citation>
    <scope>NUCLEOTIDE SEQUENCE</scope>
    <source>
        <strain evidence="9">TUT19-bin139</strain>
    </source>
</reference>
<accession>A0A8J7YU54</accession>
<name>A0A8J7YU54_9ARCH</name>
<feature type="transmembrane region" description="Helical" evidence="7">
    <location>
        <begin position="537"/>
        <end position="564"/>
    </location>
</feature>
<feature type="transmembrane region" description="Helical" evidence="7">
    <location>
        <begin position="213"/>
        <end position="231"/>
    </location>
</feature>
<feature type="domain" description="Membrane transport protein MMPL" evidence="8">
    <location>
        <begin position="342"/>
        <end position="574"/>
    </location>
</feature>
<dbReference type="EMBL" id="JAHEAC010000092">
    <property type="protein sequence ID" value="MBX8644729.1"/>
    <property type="molecule type" value="Genomic_DNA"/>
</dbReference>
<comment type="similarity">
    <text evidence="2">Belongs to the resistance-nodulation-cell division (RND) (TC 2.A.6) family. MmpL subfamily.</text>
</comment>
<dbReference type="PANTHER" id="PTHR33406">
    <property type="entry name" value="MEMBRANE PROTEIN MJ1562-RELATED"/>
    <property type="match status" value="1"/>
</dbReference>
<feature type="domain" description="Membrane transport protein MMPL" evidence="8">
    <location>
        <begin position="3"/>
        <end position="187"/>
    </location>
</feature>
<feature type="transmembrane region" description="Helical" evidence="7">
    <location>
        <begin position="50"/>
        <end position="75"/>
    </location>
</feature>
<comment type="caution">
    <text evidence="9">The sequence shown here is derived from an EMBL/GenBank/DDBJ whole genome shotgun (WGS) entry which is preliminary data.</text>
</comment>
<keyword evidence="3" id="KW-1003">Cell membrane</keyword>
<protein>
    <submittedName>
        <fullName evidence="9">MMPL family transporter</fullName>
    </submittedName>
</protein>
<dbReference type="GO" id="GO:0022857">
    <property type="term" value="F:transmembrane transporter activity"/>
    <property type="evidence" value="ECO:0007669"/>
    <property type="project" value="InterPro"/>
</dbReference>
<proteinExistence type="inferred from homology"/>
<evidence type="ECO:0000256" key="1">
    <source>
        <dbReference type="ARBA" id="ARBA00004651"/>
    </source>
</evidence>
<gene>
    <name evidence="9" type="ORF">KIY12_08420</name>
</gene>
<dbReference type="GO" id="GO:0005886">
    <property type="term" value="C:plasma membrane"/>
    <property type="evidence" value="ECO:0007669"/>
    <property type="project" value="UniProtKB-SubCell"/>
</dbReference>
<feature type="transmembrane region" description="Helical" evidence="7">
    <location>
        <begin position="505"/>
        <end position="531"/>
    </location>
</feature>
<dbReference type="Gene3D" id="1.20.1640.10">
    <property type="entry name" value="Multidrug efflux transporter AcrB transmembrane domain"/>
    <property type="match status" value="2"/>
</dbReference>
<evidence type="ECO:0000256" key="4">
    <source>
        <dbReference type="ARBA" id="ARBA00022692"/>
    </source>
</evidence>
<evidence type="ECO:0000259" key="8">
    <source>
        <dbReference type="Pfam" id="PF03176"/>
    </source>
</evidence>
<keyword evidence="6 7" id="KW-0472">Membrane</keyword>
<dbReference type="AlphaFoldDB" id="A0A8J7YU54"/>
<feature type="transmembrane region" description="Helical" evidence="7">
    <location>
        <begin position="159"/>
        <end position="180"/>
    </location>
</feature>
<dbReference type="Proteomes" id="UP000750197">
    <property type="component" value="Unassembled WGS sequence"/>
</dbReference>
<evidence type="ECO:0000256" key="3">
    <source>
        <dbReference type="ARBA" id="ARBA00022475"/>
    </source>
</evidence>
<feature type="non-terminal residue" evidence="9">
    <location>
        <position position="1"/>
    </location>
</feature>
<feature type="transmembrane region" description="Helical" evidence="7">
    <location>
        <begin position="23"/>
        <end position="43"/>
    </location>
</feature>
<evidence type="ECO:0000256" key="6">
    <source>
        <dbReference type="ARBA" id="ARBA00023136"/>
    </source>
</evidence>
<dbReference type="InterPro" id="IPR050545">
    <property type="entry name" value="Mycobact_MmpL"/>
</dbReference>
<evidence type="ECO:0000256" key="5">
    <source>
        <dbReference type="ARBA" id="ARBA00022989"/>
    </source>
</evidence>
<keyword evidence="5 7" id="KW-1133">Transmembrane helix</keyword>
<evidence type="ECO:0000256" key="7">
    <source>
        <dbReference type="SAM" id="Phobius"/>
    </source>
</evidence>
<evidence type="ECO:0000313" key="10">
    <source>
        <dbReference type="Proteomes" id="UP000750197"/>
    </source>
</evidence>
<dbReference type="Pfam" id="PF03176">
    <property type="entry name" value="MMPL"/>
    <property type="match status" value="2"/>
</dbReference>
<sequence length="587" mass="64404">GSHFYLAGSTEQSNQLSSETLSGMIRALIIGIILSIIIVGVFFRSITAAFLPLLMFGVSAMAAFSVNGLLYRYILHSSISFITPTLLLILLLGLSSDYVVYMMARFRRELRKGNRIPAVTSTQWAGHAIFTSGATVALSYIALYISGVPLFSDSGITNAVGVMLAVLVANTLLVALLNIFREKLFWPTGVGISRGEEKTVMYRISRFVITNKGKLLAVFIVVAVLGMYVYASTPTNFDVFDLIPASSGVNAIEIVSSSFHGDVFDIGYIVLQFPSPVVNGNGTYNVTEMAQITSIENTLSSNRNIEQIQGPTYPFGYYVPFNLSGVPQTYKSVYISQMMTYIGKDAHYVRLTFVLSSLAWRGQASSFVSSMPSLIYGSTSGGYRLFIGGLTEGFLNAYSFTSSSFLKLVPVLVFAILAVLALQLTSLFTPVRLIVMVLASVVVALAITYIALYYELHFPLLIFLPMFTVITLLAVGLDYDIFMVSRVREEVLKGKSDQEGISTSIIENGGVIITLGSLLFATFASLIFSGLGIIQEIGLGLAVGVLIDTFVSWPFFVPAVMLYLRRYNWWPSKIGTMRRIVYRRLKE</sequence>
<evidence type="ECO:0000313" key="9">
    <source>
        <dbReference type="EMBL" id="MBX8644729.1"/>
    </source>
</evidence>
<feature type="transmembrane region" description="Helical" evidence="7">
    <location>
        <begin position="434"/>
        <end position="454"/>
    </location>
</feature>
<feature type="transmembrane region" description="Helical" evidence="7">
    <location>
        <begin position="460"/>
        <end position="484"/>
    </location>
</feature>
<evidence type="ECO:0000256" key="2">
    <source>
        <dbReference type="ARBA" id="ARBA00010157"/>
    </source>
</evidence>
<feature type="transmembrane region" description="Helical" evidence="7">
    <location>
        <begin position="81"/>
        <end position="104"/>
    </location>
</feature>
<dbReference type="PRINTS" id="PR00702">
    <property type="entry name" value="ACRIFLAVINRP"/>
</dbReference>
<keyword evidence="4 7" id="KW-0812">Transmembrane</keyword>
<dbReference type="InterPro" id="IPR001036">
    <property type="entry name" value="Acrflvin-R"/>
</dbReference>
<dbReference type="PANTHER" id="PTHR33406:SF6">
    <property type="entry name" value="MEMBRANE PROTEIN YDGH-RELATED"/>
    <property type="match status" value="1"/>
</dbReference>
<feature type="transmembrane region" description="Helical" evidence="7">
    <location>
        <begin position="404"/>
        <end position="422"/>
    </location>
</feature>
<comment type="subcellular location">
    <subcellularLocation>
        <location evidence="1">Cell membrane</location>
        <topology evidence="1">Multi-pass membrane protein</topology>
    </subcellularLocation>
</comment>
<feature type="transmembrane region" description="Helical" evidence="7">
    <location>
        <begin position="124"/>
        <end position="147"/>
    </location>
</feature>
<organism evidence="9 10">
    <name type="scientific">Candidatus Sysuiplasma superficiale</name>
    <dbReference type="NCBI Taxonomy" id="2823368"/>
    <lineage>
        <taxon>Archaea</taxon>
        <taxon>Methanobacteriati</taxon>
        <taxon>Thermoplasmatota</taxon>
        <taxon>Thermoplasmata</taxon>
        <taxon>Candidatus Sysuiplasmatales</taxon>
        <taxon>Candidatus Sysuiplasmataceae</taxon>
        <taxon>Candidatus Sysuiplasma</taxon>
    </lineage>
</organism>